<evidence type="ECO:0000256" key="10">
    <source>
        <dbReference type="ARBA" id="ARBA00022695"/>
    </source>
</evidence>
<feature type="transmembrane region" description="Helical" evidence="17">
    <location>
        <begin position="138"/>
        <end position="159"/>
    </location>
</feature>
<gene>
    <name evidence="19" type="ORF">B0F90DRAFT_1815092</name>
</gene>
<evidence type="ECO:0000256" key="7">
    <source>
        <dbReference type="ARBA" id="ARBA00022516"/>
    </source>
</evidence>
<dbReference type="InterPro" id="IPR000374">
    <property type="entry name" value="PC_trans"/>
</dbReference>
<comment type="caution">
    <text evidence="19">The sequence shown here is derived from an EMBL/GenBank/DDBJ whole genome shotgun (WGS) entry which is preliminary data.</text>
</comment>
<keyword evidence="7" id="KW-0444">Lipid biosynthesis</keyword>
<dbReference type="PROSITE" id="PS01315">
    <property type="entry name" value="CDS"/>
    <property type="match status" value="1"/>
</dbReference>
<keyword evidence="8 16" id="KW-0808">Transferase</keyword>
<evidence type="ECO:0000256" key="18">
    <source>
        <dbReference type="SAM" id="SignalP"/>
    </source>
</evidence>
<feature type="transmembrane region" description="Helical" evidence="17">
    <location>
        <begin position="180"/>
        <end position="201"/>
    </location>
</feature>
<feature type="chain" id="PRO_5041999154" description="Phosphatidate cytidylyltransferase" evidence="18">
    <location>
        <begin position="20"/>
        <end position="353"/>
    </location>
</feature>
<dbReference type="EMBL" id="WTXG01000005">
    <property type="protein sequence ID" value="KAI0305472.1"/>
    <property type="molecule type" value="Genomic_DNA"/>
</dbReference>
<dbReference type="Proteomes" id="UP001203297">
    <property type="component" value="Unassembled WGS sequence"/>
</dbReference>
<dbReference type="EC" id="2.7.7.41" evidence="6 16"/>
<dbReference type="GO" id="GO:0005789">
    <property type="term" value="C:endoplasmic reticulum membrane"/>
    <property type="evidence" value="ECO:0007669"/>
    <property type="project" value="TreeGrafter"/>
</dbReference>
<keyword evidence="14" id="KW-0594">Phospholipid biosynthesis</keyword>
<evidence type="ECO:0000256" key="5">
    <source>
        <dbReference type="ARBA" id="ARBA00010185"/>
    </source>
</evidence>
<organism evidence="19 20">
    <name type="scientific">Multifurca ochricompacta</name>
    <dbReference type="NCBI Taxonomy" id="376703"/>
    <lineage>
        <taxon>Eukaryota</taxon>
        <taxon>Fungi</taxon>
        <taxon>Dikarya</taxon>
        <taxon>Basidiomycota</taxon>
        <taxon>Agaricomycotina</taxon>
        <taxon>Agaricomycetes</taxon>
        <taxon>Russulales</taxon>
        <taxon>Russulaceae</taxon>
        <taxon>Multifurca</taxon>
    </lineage>
</organism>
<evidence type="ECO:0000256" key="17">
    <source>
        <dbReference type="SAM" id="Phobius"/>
    </source>
</evidence>
<keyword evidence="18" id="KW-0732">Signal</keyword>
<evidence type="ECO:0000256" key="4">
    <source>
        <dbReference type="ARBA" id="ARBA00005189"/>
    </source>
</evidence>
<proteinExistence type="inferred from homology"/>
<comment type="pathway">
    <text evidence="3 16">Phospholipid metabolism; CDP-diacylglycerol biosynthesis; CDP-diacylglycerol from sn-glycerol 3-phosphate: step 3/3.</text>
</comment>
<keyword evidence="13 17" id="KW-0472">Membrane</keyword>
<evidence type="ECO:0000256" key="6">
    <source>
        <dbReference type="ARBA" id="ARBA00012487"/>
    </source>
</evidence>
<protein>
    <recommendedName>
        <fullName evidence="6 16">Phosphatidate cytidylyltransferase</fullName>
        <ecNumber evidence="6 16">2.7.7.41</ecNumber>
    </recommendedName>
</protein>
<keyword evidence="20" id="KW-1185">Reference proteome</keyword>
<dbReference type="GO" id="GO:0008654">
    <property type="term" value="P:phospholipid biosynthetic process"/>
    <property type="evidence" value="ECO:0007669"/>
    <property type="project" value="UniProtKB-KW"/>
</dbReference>
<reference evidence="19" key="1">
    <citation type="journal article" date="2022" name="New Phytol.">
        <title>Evolutionary transition to the ectomycorrhizal habit in the genomes of a hyperdiverse lineage of mushroom-forming fungi.</title>
        <authorList>
            <person name="Looney B."/>
            <person name="Miyauchi S."/>
            <person name="Morin E."/>
            <person name="Drula E."/>
            <person name="Courty P.E."/>
            <person name="Kohler A."/>
            <person name="Kuo A."/>
            <person name="LaButti K."/>
            <person name="Pangilinan J."/>
            <person name="Lipzen A."/>
            <person name="Riley R."/>
            <person name="Andreopoulos W."/>
            <person name="He G."/>
            <person name="Johnson J."/>
            <person name="Nolan M."/>
            <person name="Tritt A."/>
            <person name="Barry K.W."/>
            <person name="Grigoriev I.V."/>
            <person name="Nagy L.G."/>
            <person name="Hibbett D."/>
            <person name="Henrissat B."/>
            <person name="Matheny P.B."/>
            <person name="Labbe J."/>
            <person name="Martin F.M."/>
        </authorList>
    </citation>
    <scope>NUCLEOTIDE SEQUENCE</scope>
    <source>
        <strain evidence="19">BPL690</strain>
    </source>
</reference>
<evidence type="ECO:0000256" key="11">
    <source>
        <dbReference type="ARBA" id="ARBA00022989"/>
    </source>
</evidence>
<evidence type="ECO:0000256" key="14">
    <source>
        <dbReference type="ARBA" id="ARBA00023209"/>
    </source>
</evidence>
<dbReference type="InterPro" id="IPR016720">
    <property type="entry name" value="PC_Trfase_euk"/>
</dbReference>
<dbReference type="PANTHER" id="PTHR13773">
    <property type="entry name" value="PHOSPHATIDATE CYTIDYLYLTRANSFERASE"/>
    <property type="match status" value="1"/>
</dbReference>
<evidence type="ECO:0000313" key="20">
    <source>
        <dbReference type="Proteomes" id="UP001203297"/>
    </source>
</evidence>
<name>A0AAD4QPC2_9AGAM</name>
<dbReference type="GO" id="GO:0004605">
    <property type="term" value="F:phosphatidate cytidylyltransferase activity"/>
    <property type="evidence" value="ECO:0007669"/>
    <property type="project" value="UniProtKB-EC"/>
</dbReference>
<comment type="subcellular location">
    <subcellularLocation>
        <location evidence="2">Membrane</location>
        <topology evidence="2">Multi-pass membrane protein</topology>
    </subcellularLocation>
</comment>
<evidence type="ECO:0000256" key="12">
    <source>
        <dbReference type="ARBA" id="ARBA00023098"/>
    </source>
</evidence>
<evidence type="ECO:0000256" key="3">
    <source>
        <dbReference type="ARBA" id="ARBA00005119"/>
    </source>
</evidence>
<dbReference type="PANTHER" id="PTHR13773:SF8">
    <property type="entry name" value="PHOSPHATIDATE CYTIDYLYLTRANSFERASE, PHOTORECEPTOR-SPECIFIC"/>
    <property type="match status" value="1"/>
</dbReference>
<keyword evidence="15" id="KW-1208">Phospholipid metabolism</keyword>
<keyword evidence="12" id="KW-0443">Lipid metabolism</keyword>
<evidence type="ECO:0000256" key="8">
    <source>
        <dbReference type="ARBA" id="ARBA00022679"/>
    </source>
</evidence>
<comment type="similarity">
    <text evidence="5 16">Belongs to the CDS family.</text>
</comment>
<feature type="transmembrane region" description="Helical" evidence="17">
    <location>
        <begin position="260"/>
        <end position="280"/>
    </location>
</feature>
<feature type="signal peptide" evidence="18">
    <location>
        <begin position="1"/>
        <end position="19"/>
    </location>
</feature>
<comment type="pathway">
    <text evidence="4">Lipid metabolism.</text>
</comment>
<sequence length="353" mass="40636">MGHICMIILVLLCQTLVYREVTRLFTLTASKPVEERGKDPWSKTLNWYFFATANYFLYGESIIYYFKHVVFAEANFLPFATNHRIISFTLYIIGFVGFVMSLKKGYLKQQFGLFCWVHMTLLLIVVSSHFIMNNILEGLIWFWVPASLVICNDVFAYICGITMGRTPLIKLSPKKTVEGFVGAFLCTLVFAVVWGTFFSQFNYMICPVHDLGVNAWSNMKCTPNPIFVWREWVIWKPAAQFVSTVLPGEIHTISYAPYQFHLLFMACFASLVAPFGGFFASGFKRAFNIKDFGDSIPGHGGMTDRMDCQFLMGVFVYVYYSSFIREHHWATIEEQLELIDDLKHYLRGQGITI</sequence>
<evidence type="ECO:0000256" key="15">
    <source>
        <dbReference type="ARBA" id="ARBA00023264"/>
    </source>
</evidence>
<comment type="catalytic activity">
    <reaction evidence="1 16">
        <text>a 1,2-diacyl-sn-glycero-3-phosphate + CTP + H(+) = a CDP-1,2-diacyl-sn-glycerol + diphosphate</text>
        <dbReference type="Rhea" id="RHEA:16229"/>
        <dbReference type="ChEBI" id="CHEBI:15378"/>
        <dbReference type="ChEBI" id="CHEBI:33019"/>
        <dbReference type="ChEBI" id="CHEBI:37563"/>
        <dbReference type="ChEBI" id="CHEBI:58332"/>
        <dbReference type="ChEBI" id="CHEBI:58608"/>
        <dbReference type="EC" id="2.7.7.41"/>
    </reaction>
</comment>
<dbReference type="AlphaFoldDB" id="A0AAD4QPC2"/>
<feature type="transmembrane region" description="Helical" evidence="17">
    <location>
        <begin position="111"/>
        <end position="132"/>
    </location>
</feature>
<evidence type="ECO:0000313" key="19">
    <source>
        <dbReference type="EMBL" id="KAI0305472.1"/>
    </source>
</evidence>
<dbReference type="Pfam" id="PF01148">
    <property type="entry name" value="CTP_transf_1"/>
    <property type="match status" value="1"/>
</dbReference>
<evidence type="ECO:0000256" key="13">
    <source>
        <dbReference type="ARBA" id="ARBA00023136"/>
    </source>
</evidence>
<accession>A0AAD4QPC2</accession>
<feature type="transmembrane region" description="Helical" evidence="17">
    <location>
        <begin position="85"/>
        <end position="102"/>
    </location>
</feature>
<evidence type="ECO:0000256" key="1">
    <source>
        <dbReference type="ARBA" id="ARBA00001698"/>
    </source>
</evidence>
<keyword evidence="11 17" id="KW-1133">Transmembrane helix</keyword>
<keyword evidence="9 16" id="KW-0812">Transmembrane</keyword>
<evidence type="ECO:0000256" key="2">
    <source>
        <dbReference type="ARBA" id="ARBA00004141"/>
    </source>
</evidence>
<evidence type="ECO:0000256" key="16">
    <source>
        <dbReference type="RuleBase" id="RU003938"/>
    </source>
</evidence>
<evidence type="ECO:0000256" key="9">
    <source>
        <dbReference type="ARBA" id="ARBA00022692"/>
    </source>
</evidence>
<keyword evidence="10 16" id="KW-0548">Nucleotidyltransferase</keyword>